<reference evidence="6" key="3">
    <citation type="submission" date="2025-09" db="UniProtKB">
        <authorList>
            <consortium name="Ensembl"/>
        </authorList>
    </citation>
    <scope>IDENTIFICATION</scope>
</reference>
<comment type="domain">
    <text evidence="4">The Q motif is unique to and characteristic of the DEAD box family of RNA helicases and controls ATP binding and hydrolysis.</text>
</comment>
<keyword evidence="2 4" id="KW-0378">Hydrolase</keyword>
<keyword evidence="4" id="KW-0347">Helicase</keyword>
<evidence type="ECO:0000313" key="7">
    <source>
        <dbReference type="Proteomes" id="UP000314980"/>
    </source>
</evidence>
<reference evidence="6" key="2">
    <citation type="submission" date="2025-08" db="UniProtKB">
        <authorList>
            <consortium name="Ensembl"/>
        </authorList>
    </citation>
    <scope>IDENTIFICATION</scope>
</reference>
<dbReference type="InterPro" id="IPR027417">
    <property type="entry name" value="P-loop_NTPase"/>
</dbReference>
<name>A0A4W6DEW9_LATCA</name>
<dbReference type="InterPro" id="IPR014001">
    <property type="entry name" value="Helicase_ATP-bd"/>
</dbReference>
<dbReference type="Ensembl" id="ENSLCAT00010023820.1">
    <property type="protein sequence ID" value="ENSLCAP00010023303.1"/>
    <property type="gene ID" value="ENSLCAG00010010778.1"/>
</dbReference>
<dbReference type="GO" id="GO:0003723">
    <property type="term" value="F:RNA binding"/>
    <property type="evidence" value="ECO:0007669"/>
    <property type="project" value="UniProtKB-UniRule"/>
</dbReference>
<evidence type="ECO:0000256" key="1">
    <source>
        <dbReference type="ARBA" id="ARBA00022741"/>
    </source>
</evidence>
<dbReference type="GO" id="GO:0003724">
    <property type="term" value="F:RNA helicase activity"/>
    <property type="evidence" value="ECO:0007669"/>
    <property type="project" value="UniProtKB-EC"/>
</dbReference>
<dbReference type="AlphaFoldDB" id="A0A4W6DEW9"/>
<keyword evidence="7" id="KW-1185">Reference proteome</keyword>
<dbReference type="GeneTree" id="ENSGT00550000074969"/>
<evidence type="ECO:0000259" key="5">
    <source>
        <dbReference type="PROSITE" id="PS51192"/>
    </source>
</evidence>
<evidence type="ECO:0000256" key="3">
    <source>
        <dbReference type="ARBA" id="ARBA00022840"/>
    </source>
</evidence>
<dbReference type="Proteomes" id="UP000314980">
    <property type="component" value="Unassembled WGS sequence"/>
</dbReference>
<comment type="function">
    <text evidence="4">RNA helicase.</text>
</comment>
<dbReference type="EC" id="3.6.4.13" evidence="4"/>
<evidence type="ECO:0000256" key="2">
    <source>
        <dbReference type="ARBA" id="ARBA00022801"/>
    </source>
</evidence>
<comment type="similarity">
    <text evidence="4">Belongs to the DEAD box helicase family.</text>
</comment>
<evidence type="ECO:0000313" key="6">
    <source>
        <dbReference type="Ensembl" id="ENSLCAP00010023303.1"/>
    </source>
</evidence>
<sequence length="177" mass="19689">MDNTTDSTWDSLPVKLNEGILQTLEELKFTHMTPVQSACIPLFMSNKDVAAEAVTGSGKTLAFVIPIIELLLKREEKLKKMQVGALVITPTRELALQISEVMEQFIHKFPQFTQILLIGGTNPIEDVEKFKDQGANIVIATPGRLEDMFRRKADGLDLASAVRSLDVLCHDQPQIQT</sequence>
<accession>A0A4W6DEW9</accession>
<dbReference type="GO" id="GO:0016787">
    <property type="term" value="F:hydrolase activity"/>
    <property type="evidence" value="ECO:0007669"/>
    <property type="project" value="UniProtKB-KW"/>
</dbReference>
<dbReference type="SUPFAM" id="SSF52540">
    <property type="entry name" value="P-loop containing nucleoside triphosphate hydrolases"/>
    <property type="match status" value="1"/>
</dbReference>
<protein>
    <recommendedName>
        <fullName evidence="4">ATP-dependent RNA helicase</fullName>
        <ecNumber evidence="4">3.6.4.13</ecNumber>
    </recommendedName>
</protein>
<feature type="domain" description="Helicase ATP-binding" evidence="5">
    <location>
        <begin position="40"/>
        <end position="177"/>
    </location>
</feature>
<proteinExistence type="inferred from homology"/>
<dbReference type="GO" id="GO:0005524">
    <property type="term" value="F:ATP binding"/>
    <property type="evidence" value="ECO:0007669"/>
    <property type="project" value="UniProtKB-UniRule"/>
</dbReference>
<dbReference type="PROSITE" id="PS51192">
    <property type="entry name" value="HELICASE_ATP_BIND_1"/>
    <property type="match status" value="1"/>
</dbReference>
<comment type="catalytic activity">
    <reaction evidence="4">
        <text>ATP + H2O = ADP + phosphate + H(+)</text>
        <dbReference type="Rhea" id="RHEA:13065"/>
        <dbReference type="ChEBI" id="CHEBI:15377"/>
        <dbReference type="ChEBI" id="CHEBI:15378"/>
        <dbReference type="ChEBI" id="CHEBI:30616"/>
        <dbReference type="ChEBI" id="CHEBI:43474"/>
        <dbReference type="ChEBI" id="CHEBI:456216"/>
        <dbReference type="EC" id="3.6.4.13"/>
    </reaction>
</comment>
<keyword evidence="4" id="KW-0694">RNA-binding</keyword>
<keyword evidence="1 4" id="KW-0547">Nucleotide-binding</keyword>
<dbReference type="InterPro" id="IPR011545">
    <property type="entry name" value="DEAD/DEAH_box_helicase_dom"/>
</dbReference>
<dbReference type="PANTHER" id="PTHR24031">
    <property type="entry name" value="RNA HELICASE"/>
    <property type="match status" value="1"/>
</dbReference>
<dbReference type="Pfam" id="PF00270">
    <property type="entry name" value="DEAD"/>
    <property type="match status" value="1"/>
</dbReference>
<dbReference type="SMART" id="SM00487">
    <property type="entry name" value="DEXDc"/>
    <property type="match status" value="1"/>
</dbReference>
<evidence type="ECO:0000256" key="4">
    <source>
        <dbReference type="RuleBase" id="RU365068"/>
    </source>
</evidence>
<organism evidence="6 7">
    <name type="scientific">Lates calcarifer</name>
    <name type="common">Barramundi</name>
    <name type="synonym">Holocentrus calcarifer</name>
    <dbReference type="NCBI Taxonomy" id="8187"/>
    <lineage>
        <taxon>Eukaryota</taxon>
        <taxon>Metazoa</taxon>
        <taxon>Chordata</taxon>
        <taxon>Craniata</taxon>
        <taxon>Vertebrata</taxon>
        <taxon>Euteleostomi</taxon>
        <taxon>Actinopterygii</taxon>
        <taxon>Neopterygii</taxon>
        <taxon>Teleostei</taxon>
        <taxon>Neoteleostei</taxon>
        <taxon>Acanthomorphata</taxon>
        <taxon>Carangaria</taxon>
        <taxon>Carangaria incertae sedis</taxon>
        <taxon>Centropomidae</taxon>
        <taxon>Lates</taxon>
    </lineage>
</organism>
<keyword evidence="3 4" id="KW-0067">ATP-binding</keyword>
<gene>
    <name evidence="6" type="primary">DDX55</name>
</gene>
<dbReference type="Gene3D" id="3.40.50.300">
    <property type="entry name" value="P-loop containing nucleotide triphosphate hydrolases"/>
    <property type="match status" value="1"/>
</dbReference>
<reference evidence="7" key="1">
    <citation type="submission" date="2015-09" db="EMBL/GenBank/DDBJ databases">
        <authorList>
            <person name="Sai Rama Sridatta P."/>
        </authorList>
    </citation>
    <scope>NUCLEOTIDE SEQUENCE [LARGE SCALE GENOMIC DNA]</scope>
</reference>